<gene>
    <name evidence="2" type="ORF">DH2020_028450</name>
</gene>
<feature type="region of interest" description="Disordered" evidence="1">
    <location>
        <begin position="130"/>
        <end position="169"/>
    </location>
</feature>
<evidence type="ECO:0000313" key="3">
    <source>
        <dbReference type="Proteomes" id="UP001318860"/>
    </source>
</evidence>
<reference evidence="2 3" key="1">
    <citation type="journal article" date="2021" name="Comput. Struct. Biotechnol. J.">
        <title>De novo genome assembly of the potent medicinal plant Rehmannia glutinosa using nanopore technology.</title>
        <authorList>
            <person name="Ma L."/>
            <person name="Dong C."/>
            <person name="Song C."/>
            <person name="Wang X."/>
            <person name="Zheng X."/>
            <person name="Niu Y."/>
            <person name="Chen S."/>
            <person name="Feng W."/>
        </authorList>
    </citation>
    <scope>NUCLEOTIDE SEQUENCE [LARGE SCALE GENOMIC DNA]</scope>
    <source>
        <strain evidence="2">DH-2019</strain>
    </source>
</reference>
<protein>
    <submittedName>
        <fullName evidence="2">Uncharacterized protein</fullName>
    </submittedName>
</protein>
<accession>A0ABR0VUX9</accession>
<proteinExistence type="predicted"/>
<feature type="compositionally biased region" description="Polar residues" evidence="1">
    <location>
        <begin position="147"/>
        <end position="157"/>
    </location>
</feature>
<sequence>MVHMADAEIHVDTKVTTEDSLMKYPRHSLVIQKEVAKFMSRTDTGGVGGHQENAHSFSHFVEYGGTNELHFALSSYEDFGKNNWIIDTGASKHMDVEFTDHIFPYQELPSTPASTPLHLPVVPAFPSCDPSSPPVDTYPSPSIPTLGRSTRTRQPPSWHSDYHMSASAH</sequence>
<dbReference type="Proteomes" id="UP001318860">
    <property type="component" value="Unassembled WGS sequence"/>
</dbReference>
<comment type="caution">
    <text evidence="2">The sequence shown here is derived from an EMBL/GenBank/DDBJ whole genome shotgun (WGS) entry which is preliminary data.</text>
</comment>
<organism evidence="2 3">
    <name type="scientific">Rehmannia glutinosa</name>
    <name type="common">Chinese foxglove</name>
    <dbReference type="NCBI Taxonomy" id="99300"/>
    <lineage>
        <taxon>Eukaryota</taxon>
        <taxon>Viridiplantae</taxon>
        <taxon>Streptophyta</taxon>
        <taxon>Embryophyta</taxon>
        <taxon>Tracheophyta</taxon>
        <taxon>Spermatophyta</taxon>
        <taxon>Magnoliopsida</taxon>
        <taxon>eudicotyledons</taxon>
        <taxon>Gunneridae</taxon>
        <taxon>Pentapetalae</taxon>
        <taxon>asterids</taxon>
        <taxon>lamiids</taxon>
        <taxon>Lamiales</taxon>
        <taxon>Orobanchaceae</taxon>
        <taxon>Rehmannieae</taxon>
        <taxon>Rehmannia</taxon>
    </lineage>
</organism>
<keyword evidence="3" id="KW-1185">Reference proteome</keyword>
<evidence type="ECO:0000313" key="2">
    <source>
        <dbReference type="EMBL" id="KAK6137809.1"/>
    </source>
</evidence>
<dbReference type="EMBL" id="JABTTQ020000795">
    <property type="protein sequence ID" value="KAK6137809.1"/>
    <property type="molecule type" value="Genomic_DNA"/>
</dbReference>
<name>A0ABR0VUX9_REHGL</name>
<evidence type="ECO:0000256" key="1">
    <source>
        <dbReference type="SAM" id="MobiDB-lite"/>
    </source>
</evidence>